<keyword evidence="1" id="KW-0812">Transmembrane</keyword>
<dbReference type="GeneID" id="93376238"/>
<dbReference type="InterPro" id="IPR003399">
    <property type="entry name" value="Mce/MlaD"/>
</dbReference>
<feature type="transmembrane region" description="Helical" evidence="1">
    <location>
        <begin position="20"/>
        <end position="42"/>
    </location>
</feature>
<protein>
    <submittedName>
        <fullName evidence="4">Mce family protein</fullName>
    </submittedName>
</protein>
<evidence type="ECO:0000313" key="4">
    <source>
        <dbReference type="EMBL" id="GAP31584.1"/>
    </source>
</evidence>
<organism evidence="4 5">
    <name type="scientific">Nocardia seriolae</name>
    <dbReference type="NCBI Taxonomy" id="37332"/>
    <lineage>
        <taxon>Bacteria</taxon>
        <taxon>Bacillati</taxon>
        <taxon>Actinomycetota</taxon>
        <taxon>Actinomycetes</taxon>
        <taxon>Mycobacteriales</taxon>
        <taxon>Nocardiaceae</taxon>
        <taxon>Nocardia</taxon>
    </lineage>
</organism>
<keyword evidence="5" id="KW-1185">Reference proteome</keyword>
<dbReference type="EMBL" id="BBYQ01000119">
    <property type="protein sequence ID" value="GAP31584.1"/>
    <property type="molecule type" value="Genomic_DNA"/>
</dbReference>
<accession>A0ABC9Z1P4</accession>
<dbReference type="KEGG" id="nsr:NS506_03695"/>
<dbReference type="RefSeq" id="WP_045439067.1">
    <property type="nucleotide sequence ID" value="NZ_AP017900.1"/>
</dbReference>
<dbReference type="EMBL" id="CP017839">
    <property type="protein sequence ID" value="APA97745.1"/>
    <property type="molecule type" value="Genomic_DNA"/>
</dbReference>
<dbReference type="PANTHER" id="PTHR33371:SF18">
    <property type="entry name" value="MCE-FAMILY PROTEIN MCE3C"/>
    <property type="match status" value="1"/>
</dbReference>
<evidence type="ECO:0000313" key="5">
    <source>
        <dbReference type="Proteomes" id="UP000037179"/>
    </source>
</evidence>
<evidence type="ECO:0000259" key="2">
    <source>
        <dbReference type="Pfam" id="PF02470"/>
    </source>
</evidence>
<reference evidence="4 5" key="2">
    <citation type="journal article" date="2016" name="Genome Announc.">
        <title>Draft Genome Sequence of Erythromycin- and Oxytetracycline-Sensitive Nocardia seriolae Strain U-1 (NBRC 110359).</title>
        <authorList>
            <person name="Imajoh M."/>
            <person name="Sukeda M."/>
            <person name="Shimizu M."/>
            <person name="Yamane J."/>
            <person name="Ohnishi K."/>
            <person name="Oshima S."/>
        </authorList>
    </citation>
    <scope>NUCLEOTIDE SEQUENCE [LARGE SCALE GENOMIC DNA]</scope>
    <source>
        <strain evidence="4 5">U-1</strain>
    </source>
</reference>
<reference evidence="5" key="1">
    <citation type="submission" date="2015-07" db="EMBL/GenBank/DDBJ databases">
        <title>Nocardia seriolae U-1 whole genome shotgun sequence.</title>
        <authorList>
            <person name="Imajoh M."/>
            <person name="Fukumoto Y."/>
            <person name="Sukeda M."/>
            <person name="Yamane J."/>
            <person name="Yamasaki K."/>
            <person name="Shimizu M."/>
            <person name="Ohnishi K."/>
            <person name="Oshima S."/>
        </authorList>
    </citation>
    <scope>NUCLEOTIDE SEQUENCE [LARGE SCALE GENOMIC DNA]</scope>
    <source>
        <strain evidence="5">U-1</strain>
    </source>
</reference>
<keyword evidence="1" id="KW-0472">Membrane</keyword>
<dbReference type="Proteomes" id="UP000037179">
    <property type="component" value="Unassembled WGS sequence"/>
</dbReference>
<evidence type="ECO:0000256" key="1">
    <source>
        <dbReference type="SAM" id="Phobius"/>
    </source>
</evidence>
<dbReference type="PANTHER" id="PTHR33371">
    <property type="entry name" value="INTERMEMBRANE PHOSPHOLIPID TRANSPORT SYSTEM BINDING PROTEIN MLAD-RELATED"/>
    <property type="match status" value="1"/>
</dbReference>
<sequence>MPELKSWRRRTDRREPRDDIRWGIGGLVIVALLVIAIGAVYVTGTTTEHTYRADLAQAGTIRTGDDVRVAGIPVGKVKSLTLLADRVRMEFSVDADTFVGDQSTLDVRMLTVVGGYYLALSPTGAKPLVDTVIPQERVVLPYSLTRAFQDAVEPVAKIDGSVLRQDMAAVSQSISGNPDSVHAALRAAGDLVGILDKQNADISRTMSMADEYLSALDANSDVLARLLNTFGTLEELIRNNKVVVSQALRDLAAVATDFTPLGRAWDAGLKDRAQPLADAIPVLSELGDRLGTLLDSLRGLEQKLQPLLPAGGGVSVDHSAATVPVTSVCVPVPGGGC</sequence>
<dbReference type="AlphaFoldDB" id="A0ABC9Z1P4"/>
<evidence type="ECO:0000313" key="6">
    <source>
        <dbReference type="Proteomes" id="UP000180166"/>
    </source>
</evidence>
<name>A0ABC9Z1P4_9NOCA</name>
<evidence type="ECO:0000313" key="3">
    <source>
        <dbReference type="EMBL" id="APA97745.1"/>
    </source>
</evidence>
<keyword evidence="1" id="KW-1133">Transmembrane helix</keyword>
<reference evidence="3 6" key="3">
    <citation type="submission" date="2016-10" db="EMBL/GenBank/DDBJ databases">
        <title>Genome sequence of Nocardia seriolae strain EM150506, isolated from Anguila japonica.</title>
        <authorList>
            <person name="Han H.-J."/>
        </authorList>
    </citation>
    <scope>NUCLEOTIDE SEQUENCE [LARGE SCALE GENOMIC DNA]</scope>
    <source>
        <strain evidence="3 6">EM150506</strain>
    </source>
</reference>
<dbReference type="InterPro" id="IPR052336">
    <property type="entry name" value="MlaD_Phospholipid_Transporter"/>
</dbReference>
<dbReference type="Proteomes" id="UP000180166">
    <property type="component" value="Chromosome"/>
</dbReference>
<proteinExistence type="predicted"/>
<dbReference type="Pfam" id="PF02470">
    <property type="entry name" value="MlaD"/>
    <property type="match status" value="1"/>
</dbReference>
<gene>
    <name evidence="3" type="ORF">NS506_03695</name>
    <name evidence="4" type="ORF">NSK11_contig00119-0020</name>
</gene>
<feature type="domain" description="Mce/MlaD" evidence="2">
    <location>
        <begin position="49"/>
        <end position="122"/>
    </location>
</feature>